<evidence type="ECO:0000313" key="4">
    <source>
        <dbReference type="Proteomes" id="UP000606974"/>
    </source>
</evidence>
<feature type="domain" description="BTB" evidence="2">
    <location>
        <begin position="20"/>
        <end position="87"/>
    </location>
</feature>
<keyword evidence="4" id="KW-1185">Reference proteome</keyword>
<comment type="caution">
    <text evidence="3">The sequence shown here is derived from an EMBL/GenBank/DDBJ whole genome shotgun (WGS) entry which is preliminary data.</text>
</comment>
<dbReference type="EMBL" id="JAACFV010000009">
    <property type="protein sequence ID" value="KAF7512840.1"/>
    <property type="molecule type" value="Genomic_DNA"/>
</dbReference>
<accession>A0A8H7AXC5</accession>
<dbReference type="Pfam" id="PF00651">
    <property type="entry name" value="BTB"/>
    <property type="match status" value="1"/>
</dbReference>
<feature type="compositionally biased region" description="Basic and acidic residues" evidence="1">
    <location>
        <begin position="211"/>
        <end position="223"/>
    </location>
</feature>
<dbReference type="InterPro" id="IPR000210">
    <property type="entry name" value="BTB/POZ_dom"/>
</dbReference>
<dbReference type="PANTHER" id="PTHR47843">
    <property type="entry name" value="BTB DOMAIN-CONTAINING PROTEIN-RELATED"/>
    <property type="match status" value="1"/>
</dbReference>
<proteinExistence type="predicted"/>
<name>A0A8H7AXC5_9EURO</name>
<dbReference type="AlphaFoldDB" id="A0A8H7AXC5"/>
<dbReference type="InterPro" id="IPR011333">
    <property type="entry name" value="SKP1/BTB/POZ_sf"/>
</dbReference>
<evidence type="ECO:0000313" key="3">
    <source>
        <dbReference type="EMBL" id="KAF7512840.1"/>
    </source>
</evidence>
<dbReference type="PANTHER" id="PTHR47843:SF2">
    <property type="entry name" value="BTB DOMAIN-CONTAINING PROTEIN"/>
    <property type="match status" value="1"/>
</dbReference>
<dbReference type="Gene3D" id="3.30.710.10">
    <property type="entry name" value="Potassium Channel Kv1.1, Chain A"/>
    <property type="match status" value="1"/>
</dbReference>
<protein>
    <recommendedName>
        <fullName evidence="2">BTB domain-containing protein</fullName>
    </recommendedName>
</protein>
<dbReference type="SUPFAM" id="SSF54695">
    <property type="entry name" value="POZ domain"/>
    <property type="match status" value="1"/>
</dbReference>
<dbReference type="CDD" id="cd18186">
    <property type="entry name" value="BTB_POZ_ZBTB_KLHL-like"/>
    <property type="match status" value="1"/>
</dbReference>
<feature type="region of interest" description="Disordered" evidence="1">
    <location>
        <begin position="204"/>
        <end position="223"/>
    </location>
</feature>
<dbReference type="Proteomes" id="UP000606974">
    <property type="component" value="Unassembled WGS sequence"/>
</dbReference>
<sequence>MTAVQHSRNSPIISLTFPIVTIRVGSENPVAFNLHRALVCRESARLSKTFQGAFKESAEQECTLSEEDPRIFGYFVEYMYREGWLHDEKSSVHQSELSTLARLYTMGDRLIAKGLQDLALRKIALTLDKTRDLPDQEVCDFLEVAGAEIPDTPNDDALQAQVLWYAASRLQKLQDFNRFHELLRQYPHLAVKLCMLAGTKTNTQPKLPGISDDKRFKPESIYS</sequence>
<gene>
    <name evidence="3" type="ORF">GJ744_011943</name>
</gene>
<dbReference type="OrthoDB" id="194443at2759"/>
<organism evidence="3 4">
    <name type="scientific">Endocarpon pusillum</name>
    <dbReference type="NCBI Taxonomy" id="364733"/>
    <lineage>
        <taxon>Eukaryota</taxon>
        <taxon>Fungi</taxon>
        <taxon>Dikarya</taxon>
        <taxon>Ascomycota</taxon>
        <taxon>Pezizomycotina</taxon>
        <taxon>Eurotiomycetes</taxon>
        <taxon>Chaetothyriomycetidae</taxon>
        <taxon>Verrucariales</taxon>
        <taxon>Verrucariaceae</taxon>
        <taxon>Endocarpon</taxon>
    </lineage>
</organism>
<evidence type="ECO:0000259" key="2">
    <source>
        <dbReference type="Pfam" id="PF00651"/>
    </source>
</evidence>
<evidence type="ECO:0000256" key="1">
    <source>
        <dbReference type="SAM" id="MobiDB-lite"/>
    </source>
</evidence>
<reference evidence="3" key="1">
    <citation type="submission" date="2020-02" db="EMBL/GenBank/DDBJ databases">
        <authorList>
            <person name="Palmer J.M."/>
        </authorList>
    </citation>
    <scope>NUCLEOTIDE SEQUENCE</scope>
    <source>
        <strain evidence="3">EPUS1.4</strain>
        <tissue evidence="3">Thallus</tissue>
    </source>
</reference>